<proteinExistence type="predicted"/>
<evidence type="ECO:0000313" key="2">
    <source>
        <dbReference type="Proteomes" id="UP001054945"/>
    </source>
</evidence>
<sequence>MCGIMQRAVEGLLIGHQRWTLVRREPQFIFVSKLERAKPQFGNPTASRSHFYVEFLVQEEKEKYDHYLSYAGGLWVFVVVGTSTPGCGCGYFSFYYGSNYAPGRLWLWVLLLLRYYGGTSTLGNGLEYFKSGLICQNKGNGKENKMVRRWWMNA</sequence>
<dbReference type="AlphaFoldDB" id="A0AAV4MMP1"/>
<organism evidence="1 2">
    <name type="scientific">Caerostris extrusa</name>
    <name type="common">Bark spider</name>
    <name type="synonym">Caerostris bankana</name>
    <dbReference type="NCBI Taxonomy" id="172846"/>
    <lineage>
        <taxon>Eukaryota</taxon>
        <taxon>Metazoa</taxon>
        <taxon>Ecdysozoa</taxon>
        <taxon>Arthropoda</taxon>
        <taxon>Chelicerata</taxon>
        <taxon>Arachnida</taxon>
        <taxon>Araneae</taxon>
        <taxon>Araneomorphae</taxon>
        <taxon>Entelegynae</taxon>
        <taxon>Araneoidea</taxon>
        <taxon>Araneidae</taxon>
        <taxon>Caerostris</taxon>
    </lineage>
</organism>
<accession>A0AAV4MMP1</accession>
<dbReference type="EMBL" id="BPLR01019924">
    <property type="protein sequence ID" value="GIX73170.1"/>
    <property type="molecule type" value="Genomic_DNA"/>
</dbReference>
<keyword evidence="2" id="KW-1185">Reference proteome</keyword>
<comment type="caution">
    <text evidence="1">The sequence shown here is derived from an EMBL/GenBank/DDBJ whole genome shotgun (WGS) entry which is preliminary data.</text>
</comment>
<protein>
    <submittedName>
        <fullName evidence="1">Uncharacterized protein</fullName>
    </submittedName>
</protein>
<name>A0AAV4MMP1_CAEEX</name>
<dbReference type="Proteomes" id="UP001054945">
    <property type="component" value="Unassembled WGS sequence"/>
</dbReference>
<evidence type="ECO:0000313" key="1">
    <source>
        <dbReference type="EMBL" id="GIX73170.1"/>
    </source>
</evidence>
<reference evidence="1 2" key="1">
    <citation type="submission" date="2021-06" db="EMBL/GenBank/DDBJ databases">
        <title>Caerostris extrusa draft genome.</title>
        <authorList>
            <person name="Kono N."/>
            <person name="Arakawa K."/>
        </authorList>
    </citation>
    <scope>NUCLEOTIDE SEQUENCE [LARGE SCALE GENOMIC DNA]</scope>
</reference>
<gene>
    <name evidence="1" type="ORF">CEXT_220161</name>
</gene>